<feature type="compositionally biased region" description="Polar residues" evidence="1">
    <location>
        <begin position="466"/>
        <end position="476"/>
    </location>
</feature>
<comment type="caution">
    <text evidence="3">The sequence shown here is derived from an EMBL/GenBank/DDBJ whole genome shotgun (WGS) entry which is preliminary data.</text>
</comment>
<feature type="compositionally biased region" description="Polar residues" evidence="1">
    <location>
        <begin position="109"/>
        <end position="131"/>
    </location>
</feature>
<dbReference type="Gene3D" id="3.30.1330.80">
    <property type="entry name" value="Hypothetical protein, similar to alpha- acetolactate decarboxylase, domain 2"/>
    <property type="match status" value="1"/>
</dbReference>
<proteinExistence type="predicted"/>
<evidence type="ECO:0000256" key="1">
    <source>
        <dbReference type="SAM" id="MobiDB-lite"/>
    </source>
</evidence>
<protein>
    <recommendedName>
        <fullName evidence="2">PPC domain-containing protein</fullName>
    </recommendedName>
</protein>
<dbReference type="SUPFAM" id="SSF117856">
    <property type="entry name" value="AF0104/ALDC/Ptd012-like"/>
    <property type="match status" value="1"/>
</dbReference>
<name>A0A5J4P0G3_9TREM</name>
<accession>A0A5J4P0G3</accession>
<dbReference type="InterPro" id="IPR005175">
    <property type="entry name" value="PPC_dom"/>
</dbReference>
<feature type="region of interest" description="Disordered" evidence="1">
    <location>
        <begin position="235"/>
        <end position="257"/>
    </location>
</feature>
<organism evidence="3 4">
    <name type="scientific">Paragonimus westermani</name>
    <dbReference type="NCBI Taxonomy" id="34504"/>
    <lineage>
        <taxon>Eukaryota</taxon>
        <taxon>Metazoa</taxon>
        <taxon>Spiralia</taxon>
        <taxon>Lophotrochozoa</taxon>
        <taxon>Platyhelminthes</taxon>
        <taxon>Trematoda</taxon>
        <taxon>Digenea</taxon>
        <taxon>Plagiorchiida</taxon>
        <taxon>Troglotremata</taxon>
        <taxon>Troglotrematidae</taxon>
        <taxon>Paragonimus</taxon>
    </lineage>
</organism>
<dbReference type="PROSITE" id="PS51742">
    <property type="entry name" value="PPC"/>
    <property type="match status" value="1"/>
</dbReference>
<evidence type="ECO:0000313" key="4">
    <source>
        <dbReference type="Proteomes" id="UP000324629"/>
    </source>
</evidence>
<dbReference type="InterPro" id="IPR040647">
    <property type="entry name" value="SPIN-DOC_Znf-C2H2"/>
</dbReference>
<feature type="compositionally biased region" description="Polar residues" evidence="1">
    <location>
        <begin position="669"/>
        <end position="678"/>
    </location>
</feature>
<sequence>MAMNHDCPNVSPLPVEVKKLQQMNDKLFAQIHHTSDARRSDNLSDLEPRNFRLKSAIISNISPDTSGKSQHLTGLRLDEDMDGLAHQGDIRSLSTKSSERGTPTDRHLNSPTFGNPLDYSTHSRLSDSAAQPVTRVSPPMKSGSSCASYIGSFSSSSSPSPSLPDNCSGLFHHHGDSLSWKPQQTCGSPLNAIKKLANRPAETVPTLIPVSFPNKAPIKRRGRLKKDISEQLNTETPANINGDTHELNGKNFGTRKPNDSLKMSLKRHTASGLSAAGNGRTNVTTAAYKYLTWREKDRRRRFREEWKHLWLVIPHGRYEVMCLVCHKVMTQRKLDTIKRHTVRRHVELLGMPETERQNLFEQLVRQHNALGALDQAQSTNSTPMRGGRKTANELGRLKVVKPSGCEDGGADRTQLSNLPQAPSIELPLWHSGTLDSVSALQHLPAKCLADGPQFSPTRPKKDEAASPNQPIPQQTMSNLKHPLFTTMASPLMSGKSSSKHRTVSAQYSSQTKKSAKDSVMDFTSNAIRANPPTPINFNNFIPTNQTCESTFQDSPLPYPPTFQPLVRSTNKFATLTDKFVAHSPKENPVTSTFTHILEQLTGSKSRISVGEPGRSSSLIGANADTRYTHHGQYSILDTATSKSQVSFQGFRTSSKSSSYRDTVKMGGKRSTTPSSHNLSPKYLKTKGETSNFLRFVDTNPMSTGLQATELNSDNYIQTKTPGTLQENPTALVMAAAATAQSLLRLPPTWWPPNMAGNYSHTSHPPFNQEFTPVMMATWAAAMAAMSSSAIGSDSLNSFSPKLTSSNSILPSVGRSMKTLSVHTSQSNMTSVFPDLASGHVSDFTSTVKGPAWHMHQNQTNPNTCDRMPRQPGPTKSPIQTKPEPGKPPDLPAFHNPWEWQWPVGSMLASKPVLNETSSTATGARNTFQTTFQAFKPSMTNSQICTPIGGYVPQTSVTGGTFIHRGKSVSQADTSESLPERLNCLVCSWENKEKDGTGHTKESLIELLPHSCPSSSSDGSVTIKEKPKISHDRLLPPVWSGNMEKCSPNFPLKAPIQGNYAHPLNCDFPNASDIQNSVPFSVPSFRSLARLPSLTAGQLDASVMMYYGEFLRQHVGVAPPDISSLHSKLPGISFDAGGTDASTAHFPWLYKTASVDTNNREELTHSTANASRNSPAANVKSQDKGPKGDQQQTLTGVRKSETTTEQQPVISRSMEPGNVSSDSEKPDEKCFEVETADHPVDVLSPAWSVNLTNPTVSAYTCVSSELEASKKIYPNVSRPGYSGFMIHMLRLGPNQNLRECLSHYVVQHCLTGAFIMTCCGSIRRARLRLAALQEREFEGPFEIVSLVGTLASDGQPHLHIALADLEGRVIGGHLLDNATVHTTAEIVLGITGIETSVESLEDSVDRPKPFRVCEEISNTDVTVEGVSAGLRQNVSDASYVALPKDSGLRLVRKLDERTGFQELALESLTNMKMSTD</sequence>
<dbReference type="Pfam" id="PF18658">
    <property type="entry name" value="zf-C2H2_12"/>
    <property type="match status" value="1"/>
</dbReference>
<keyword evidence="4" id="KW-1185">Reference proteome</keyword>
<evidence type="ECO:0000313" key="3">
    <source>
        <dbReference type="EMBL" id="KAA3681396.1"/>
    </source>
</evidence>
<feature type="region of interest" description="Disordered" evidence="1">
    <location>
        <begin position="852"/>
        <end position="890"/>
    </location>
</feature>
<dbReference type="Proteomes" id="UP000324629">
    <property type="component" value="Unassembled WGS sequence"/>
</dbReference>
<feature type="compositionally biased region" description="Basic and acidic residues" evidence="1">
    <location>
        <begin position="97"/>
        <end position="108"/>
    </location>
</feature>
<gene>
    <name evidence="3" type="ORF">DEA37_0008134</name>
</gene>
<feature type="region of interest" description="Disordered" evidence="1">
    <location>
        <begin position="89"/>
        <end position="142"/>
    </location>
</feature>
<feature type="compositionally biased region" description="Polar residues" evidence="1">
    <location>
        <begin position="1164"/>
        <end position="1179"/>
    </location>
</feature>
<feature type="domain" description="PPC" evidence="2">
    <location>
        <begin position="1280"/>
        <end position="1410"/>
    </location>
</feature>
<feature type="region of interest" description="Disordered" evidence="1">
    <location>
        <begin position="1161"/>
        <end position="1228"/>
    </location>
</feature>
<feature type="region of interest" description="Disordered" evidence="1">
    <location>
        <begin position="448"/>
        <end position="476"/>
    </location>
</feature>
<feature type="region of interest" description="Disordered" evidence="1">
    <location>
        <begin position="376"/>
        <end position="410"/>
    </location>
</feature>
<dbReference type="PANTHER" id="PTHR34988">
    <property type="entry name" value="PROTEIN, PUTATIVE-RELATED"/>
    <property type="match status" value="1"/>
</dbReference>
<evidence type="ECO:0000259" key="2">
    <source>
        <dbReference type="PROSITE" id="PS51742"/>
    </source>
</evidence>
<reference evidence="3 4" key="1">
    <citation type="journal article" date="2019" name="Gigascience">
        <title>Whole-genome sequence of the oriental lung fluke Paragonimus westermani.</title>
        <authorList>
            <person name="Oey H."/>
            <person name="Zakrzewski M."/>
            <person name="Narain K."/>
            <person name="Devi K.R."/>
            <person name="Agatsuma T."/>
            <person name="Nawaratna S."/>
            <person name="Gobert G.N."/>
            <person name="Jones M.K."/>
            <person name="Ragan M.A."/>
            <person name="McManus D.P."/>
            <person name="Krause L."/>
        </authorList>
    </citation>
    <scope>NUCLEOTIDE SEQUENCE [LARGE SCALE GENOMIC DNA]</scope>
    <source>
        <strain evidence="3 4">IND2009</strain>
    </source>
</reference>
<dbReference type="PANTHER" id="PTHR34988:SF1">
    <property type="entry name" value="DNA-BINDING PROTEIN"/>
    <property type="match status" value="1"/>
</dbReference>
<dbReference type="Pfam" id="PF03479">
    <property type="entry name" value="PCC"/>
    <property type="match status" value="1"/>
</dbReference>
<feature type="region of interest" description="Disordered" evidence="1">
    <location>
        <begin position="658"/>
        <end position="683"/>
    </location>
</feature>
<dbReference type="EMBL" id="QNGE01000209">
    <property type="protein sequence ID" value="KAA3681396.1"/>
    <property type="molecule type" value="Genomic_DNA"/>
</dbReference>
<dbReference type="CDD" id="cd11378">
    <property type="entry name" value="DUF296"/>
    <property type="match status" value="1"/>
</dbReference>